<dbReference type="SUPFAM" id="SSF47661">
    <property type="entry name" value="t-snare proteins"/>
    <property type="match status" value="1"/>
</dbReference>
<dbReference type="InterPro" id="IPR010989">
    <property type="entry name" value="SNARE"/>
</dbReference>
<sequence length="127" mass="15363">MSTSQFLEEISDIERNTDFIKANIGRIQELQKQILGSTSEDQESTYENERNSLMTNTKDLLFRTKDRIKRIEYENIRLPPTDPNLILRKQRHEFLREKFTNILKEYRAAEDAYMKQQKERMGRQYRV</sequence>
<dbReference type="SMART" id="SM00503">
    <property type="entry name" value="SynN"/>
    <property type="match status" value="1"/>
</dbReference>
<dbReference type="EMBL" id="CAJVPV010042886">
    <property type="protein sequence ID" value="CAG8764704.1"/>
    <property type="molecule type" value="Genomic_DNA"/>
</dbReference>
<dbReference type="GO" id="GO:0016020">
    <property type="term" value="C:membrane"/>
    <property type="evidence" value="ECO:0007669"/>
    <property type="project" value="InterPro"/>
</dbReference>
<dbReference type="GO" id="GO:0016192">
    <property type="term" value="P:vesicle-mediated transport"/>
    <property type="evidence" value="ECO:0007669"/>
    <property type="project" value="InterPro"/>
</dbReference>
<dbReference type="Pfam" id="PF00804">
    <property type="entry name" value="Syntaxin"/>
    <property type="match status" value="1"/>
</dbReference>
<dbReference type="InterPro" id="IPR006011">
    <property type="entry name" value="Syntaxin_N"/>
</dbReference>
<proteinExistence type="predicted"/>
<gene>
    <name evidence="2" type="ORF">AMORRO_LOCUS16177</name>
</gene>
<dbReference type="Proteomes" id="UP000789342">
    <property type="component" value="Unassembled WGS sequence"/>
</dbReference>
<dbReference type="OrthoDB" id="10255013at2759"/>
<reference evidence="2" key="1">
    <citation type="submission" date="2021-06" db="EMBL/GenBank/DDBJ databases">
        <authorList>
            <person name="Kallberg Y."/>
            <person name="Tangrot J."/>
            <person name="Rosling A."/>
        </authorList>
    </citation>
    <scope>NUCLEOTIDE SEQUENCE</scope>
    <source>
        <strain evidence="2">CL551</strain>
    </source>
</reference>
<dbReference type="Gene3D" id="1.20.58.70">
    <property type="match status" value="1"/>
</dbReference>
<organism evidence="2 3">
    <name type="scientific">Acaulospora morrowiae</name>
    <dbReference type="NCBI Taxonomy" id="94023"/>
    <lineage>
        <taxon>Eukaryota</taxon>
        <taxon>Fungi</taxon>
        <taxon>Fungi incertae sedis</taxon>
        <taxon>Mucoromycota</taxon>
        <taxon>Glomeromycotina</taxon>
        <taxon>Glomeromycetes</taxon>
        <taxon>Diversisporales</taxon>
        <taxon>Acaulosporaceae</taxon>
        <taxon>Acaulospora</taxon>
    </lineage>
</organism>
<dbReference type="AlphaFoldDB" id="A0A9N9J5F6"/>
<accession>A0A9N9J5F6</accession>
<evidence type="ECO:0000313" key="3">
    <source>
        <dbReference type="Proteomes" id="UP000789342"/>
    </source>
</evidence>
<protein>
    <submittedName>
        <fullName evidence="2">3224_t:CDS:1</fullName>
    </submittedName>
</protein>
<evidence type="ECO:0000313" key="2">
    <source>
        <dbReference type="EMBL" id="CAG8764704.1"/>
    </source>
</evidence>
<keyword evidence="3" id="KW-1185">Reference proteome</keyword>
<feature type="non-terminal residue" evidence="2">
    <location>
        <position position="127"/>
    </location>
</feature>
<name>A0A9N9J5F6_9GLOM</name>
<feature type="domain" description="Syntaxin N-terminal" evidence="1">
    <location>
        <begin position="1"/>
        <end position="118"/>
    </location>
</feature>
<comment type="caution">
    <text evidence="2">The sequence shown here is derived from an EMBL/GenBank/DDBJ whole genome shotgun (WGS) entry which is preliminary data.</text>
</comment>
<evidence type="ECO:0000259" key="1">
    <source>
        <dbReference type="SMART" id="SM00503"/>
    </source>
</evidence>